<dbReference type="GeneID" id="13281331"/>
<dbReference type="InParanoid" id="E5A2I8"/>
<keyword evidence="3" id="KW-1185">Reference proteome</keyword>
<feature type="compositionally biased region" description="Polar residues" evidence="1">
    <location>
        <begin position="43"/>
        <end position="56"/>
    </location>
</feature>
<proteinExistence type="predicted"/>
<evidence type="ECO:0000313" key="3">
    <source>
        <dbReference type="Proteomes" id="UP000002668"/>
    </source>
</evidence>
<feature type="compositionally biased region" description="Acidic residues" evidence="1">
    <location>
        <begin position="11"/>
        <end position="20"/>
    </location>
</feature>
<name>E5A2I8_LEPMJ</name>
<organism evidence="3">
    <name type="scientific">Leptosphaeria maculans (strain JN3 / isolate v23.1.3 / race Av1-4-5-6-7-8)</name>
    <name type="common">Blackleg fungus</name>
    <name type="synonym">Phoma lingam</name>
    <dbReference type="NCBI Taxonomy" id="985895"/>
    <lineage>
        <taxon>Eukaryota</taxon>
        <taxon>Fungi</taxon>
        <taxon>Dikarya</taxon>
        <taxon>Ascomycota</taxon>
        <taxon>Pezizomycotina</taxon>
        <taxon>Dothideomycetes</taxon>
        <taxon>Pleosporomycetidae</taxon>
        <taxon>Pleosporales</taxon>
        <taxon>Pleosporineae</taxon>
        <taxon>Leptosphaeriaceae</taxon>
        <taxon>Plenodomus</taxon>
        <taxon>Plenodomus lingam/Leptosphaeria maculans species complex</taxon>
    </lineage>
</organism>
<accession>E5A2I8</accession>
<gene>
    <name evidence="2" type="ORF">LEMA_P091930.1</name>
</gene>
<dbReference type="AlphaFoldDB" id="E5A2I8"/>
<reference evidence="3" key="1">
    <citation type="journal article" date="2011" name="Nat. Commun.">
        <title>Effector diversification within compartments of the Leptosphaeria maculans genome affected by Repeat-Induced Point mutations.</title>
        <authorList>
            <person name="Rouxel T."/>
            <person name="Grandaubert J."/>
            <person name="Hane J.K."/>
            <person name="Hoede C."/>
            <person name="van de Wouw A.P."/>
            <person name="Couloux A."/>
            <person name="Dominguez V."/>
            <person name="Anthouard V."/>
            <person name="Bally P."/>
            <person name="Bourras S."/>
            <person name="Cozijnsen A.J."/>
            <person name="Ciuffetti L.M."/>
            <person name="Degrave A."/>
            <person name="Dilmaghani A."/>
            <person name="Duret L."/>
            <person name="Fudal I."/>
            <person name="Goodwin S.B."/>
            <person name="Gout L."/>
            <person name="Glaser N."/>
            <person name="Linglin J."/>
            <person name="Kema G.H.J."/>
            <person name="Lapalu N."/>
            <person name="Lawrence C.B."/>
            <person name="May K."/>
            <person name="Meyer M."/>
            <person name="Ollivier B."/>
            <person name="Poulain J."/>
            <person name="Schoch C.L."/>
            <person name="Simon A."/>
            <person name="Spatafora J.W."/>
            <person name="Stachowiak A."/>
            <person name="Turgeon B.G."/>
            <person name="Tyler B.M."/>
            <person name="Vincent D."/>
            <person name="Weissenbach J."/>
            <person name="Amselem J."/>
            <person name="Quesneville H."/>
            <person name="Oliver R.P."/>
            <person name="Wincker P."/>
            <person name="Balesdent M.-H."/>
            <person name="Howlett B.J."/>
        </authorList>
    </citation>
    <scope>NUCLEOTIDE SEQUENCE [LARGE SCALE GENOMIC DNA]</scope>
    <source>
        <strain evidence="3">JN3 / isolate v23.1.3 / race Av1-4-5-6-7-8</strain>
    </source>
</reference>
<evidence type="ECO:0000313" key="2">
    <source>
        <dbReference type="EMBL" id="CBX97784.1"/>
    </source>
</evidence>
<dbReference type="VEuPathDB" id="FungiDB:LEMA_P091930.1"/>
<protein>
    <submittedName>
        <fullName evidence="2">Predicted protein</fullName>
    </submittedName>
</protein>
<dbReference type="HOGENOM" id="CLU_2085267_0_0_1"/>
<dbReference type="EMBL" id="FP929132">
    <property type="protein sequence ID" value="CBX97784.1"/>
    <property type="molecule type" value="Genomic_DNA"/>
</dbReference>
<evidence type="ECO:0000256" key="1">
    <source>
        <dbReference type="SAM" id="MobiDB-lite"/>
    </source>
</evidence>
<feature type="compositionally biased region" description="Low complexity" evidence="1">
    <location>
        <begin position="32"/>
        <end position="42"/>
    </location>
</feature>
<sequence length="117" mass="12836">MKTPSHHPAQTEEDENETENESEKEKKKEKVPVPTHYTTTVHLPNTTPNHPKSNPTTKHDIHVVNLEPPIPSPEPPPAIGPASENENATRVEETGGFLWSRLEWTGASLALAHASVG</sequence>
<dbReference type="Proteomes" id="UP000002668">
    <property type="component" value="Genome"/>
</dbReference>
<feature type="compositionally biased region" description="Basic and acidic residues" evidence="1">
    <location>
        <begin position="21"/>
        <end position="31"/>
    </location>
</feature>
<feature type="region of interest" description="Disordered" evidence="1">
    <location>
        <begin position="1"/>
        <end position="88"/>
    </location>
</feature>
<feature type="compositionally biased region" description="Pro residues" evidence="1">
    <location>
        <begin position="68"/>
        <end position="79"/>
    </location>
</feature>